<dbReference type="GeneID" id="54327018"/>
<dbReference type="FunFam" id="3.90.1150.160:FF:000004">
    <property type="entry name" value="Glutamate decarboxylase"/>
    <property type="match status" value="1"/>
</dbReference>
<dbReference type="InterPro" id="IPR015421">
    <property type="entry name" value="PyrdxlP-dep_Trfase_major"/>
</dbReference>
<dbReference type="InterPro" id="IPR002129">
    <property type="entry name" value="PyrdxlP-dep_de-COase"/>
</dbReference>
<evidence type="ECO:0000256" key="8">
    <source>
        <dbReference type="RuleBase" id="RU361171"/>
    </source>
</evidence>
<dbReference type="Gene3D" id="4.10.280.50">
    <property type="match status" value="1"/>
</dbReference>
<feature type="modified residue" description="N6-(pyridoxal phosphate)lysine" evidence="7">
    <location>
        <position position="288"/>
    </location>
</feature>
<evidence type="ECO:0000313" key="10">
    <source>
        <dbReference type="Proteomes" id="UP000324241"/>
    </source>
</evidence>
<dbReference type="CDD" id="cd11577">
    <property type="entry name" value="GH71"/>
    <property type="match status" value="1"/>
</dbReference>
<dbReference type="Proteomes" id="UP000324241">
    <property type="component" value="Unassembled WGS sequence"/>
</dbReference>
<dbReference type="AlphaFoldDB" id="A0A5M9MN22"/>
<dbReference type="SUPFAM" id="SSF53383">
    <property type="entry name" value="PLP-dependent transferases"/>
    <property type="match status" value="1"/>
</dbReference>
<evidence type="ECO:0000256" key="4">
    <source>
        <dbReference type="ARBA" id="ARBA00022898"/>
    </source>
</evidence>
<evidence type="ECO:0000256" key="1">
    <source>
        <dbReference type="ARBA" id="ARBA00001933"/>
    </source>
</evidence>
<dbReference type="GO" id="GO:0030170">
    <property type="term" value="F:pyridoxal phosphate binding"/>
    <property type="evidence" value="ECO:0007669"/>
    <property type="project" value="InterPro"/>
</dbReference>
<dbReference type="InterPro" id="IPR015424">
    <property type="entry name" value="PyrdxlP-dep_Trfase"/>
</dbReference>
<dbReference type="VEuPathDB" id="FungiDB:EYZ11_000371"/>
<accession>A0A5M9MN22</accession>
<dbReference type="EC" id="4.1.1.15" evidence="3 8"/>
<comment type="catalytic activity">
    <reaction evidence="6 8">
        <text>L-glutamate + H(+) = 4-aminobutanoate + CO2</text>
        <dbReference type="Rhea" id="RHEA:17785"/>
        <dbReference type="ChEBI" id="CHEBI:15378"/>
        <dbReference type="ChEBI" id="CHEBI:16526"/>
        <dbReference type="ChEBI" id="CHEBI:29985"/>
        <dbReference type="ChEBI" id="CHEBI:59888"/>
        <dbReference type="EC" id="4.1.1.15"/>
    </reaction>
</comment>
<comment type="cofactor">
    <cofactor evidence="1 7 8">
        <name>pyridoxal 5'-phosphate</name>
        <dbReference type="ChEBI" id="CHEBI:597326"/>
    </cofactor>
</comment>
<dbReference type="OrthoDB" id="5152799at2759"/>
<dbReference type="Pfam" id="PF03659">
    <property type="entry name" value="Glyco_hydro_71"/>
    <property type="match status" value="1"/>
</dbReference>
<dbReference type="EMBL" id="QUQM01000003">
    <property type="protein sequence ID" value="KAA8648431.1"/>
    <property type="molecule type" value="Genomic_DNA"/>
</dbReference>
<dbReference type="VEuPathDB" id="FungiDB:EYZ11_000380"/>
<dbReference type="Pfam" id="PF00282">
    <property type="entry name" value="Pyridoxal_deC"/>
    <property type="match status" value="1"/>
</dbReference>
<evidence type="ECO:0000256" key="3">
    <source>
        <dbReference type="ARBA" id="ARBA00012421"/>
    </source>
</evidence>
<dbReference type="Gene3D" id="3.40.640.10">
    <property type="entry name" value="Type I PLP-dependent aspartate aminotransferase-like (Major domain)"/>
    <property type="match status" value="1"/>
</dbReference>
<dbReference type="PANTHER" id="PTHR43321">
    <property type="entry name" value="GLUTAMATE DECARBOXYLASE"/>
    <property type="match status" value="1"/>
</dbReference>
<dbReference type="PANTHER" id="PTHR43321:SF6">
    <property type="entry name" value="GLUTAMATE DECARBOXYLASE"/>
    <property type="match status" value="1"/>
</dbReference>
<evidence type="ECO:0000256" key="2">
    <source>
        <dbReference type="ARBA" id="ARBA00009533"/>
    </source>
</evidence>
<evidence type="ECO:0000256" key="6">
    <source>
        <dbReference type="ARBA" id="ARBA00048868"/>
    </source>
</evidence>
<dbReference type="GO" id="GO:0051118">
    <property type="term" value="F:glucan endo-1,3-alpha-glucosidase activity"/>
    <property type="evidence" value="ECO:0007669"/>
    <property type="project" value="InterPro"/>
</dbReference>
<dbReference type="GO" id="GO:0006538">
    <property type="term" value="P:L-glutamate catabolic process"/>
    <property type="evidence" value="ECO:0007669"/>
    <property type="project" value="TreeGrafter"/>
</dbReference>
<comment type="similarity">
    <text evidence="2 8">Belongs to the group II decarboxylase family.</text>
</comment>
<keyword evidence="5 8" id="KW-0456">Lyase</keyword>
<dbReference type="Gene3D" id="3.90.1150.160">
    <property type="match status" value="1"/>
</dbReference>
<gene>
    <name evidence="9" type="ORF">ATNIH1004_004316</name>
</gene>
<keyword evidence="8" id="KW-0210">Decarboxylase</keyword>
<dbReference type="InterPro" id="IPR005197">
    <property type="entry name" value="Glyco_hydro_71"/>
</dbReference>
<name>A0A5M9MN22_9EURO</name>
<evidence type="ECO:0000313" key="9">
    <source>
        <dbReference type="EMBL" id="KAA8648431.1"/>
    </source>
</evidence>
<dbReference type="Gene3D" id="3.20.20.80">
    <property type="entry name" value="Glycosidases"/>
    <property type="match status" value="1"/>
</dbReference>
<proteinExistence type="inferred from homology"/>
<sequence length="958" mass="107939">MVHLSKVRKSTRRHPRASAVVSDPYVYATRFAAEELPEHEMAEKEMPAQVVKRMIKDELSLDGNPLLNLASFVTTYMEDEVQELMTDAMSKNFIDFEQYPQTAHIQSRCVNMIAGLLHAPTTNSEDNDNEQDAIGTSTVGSSEAIMLGMLAMKKRWQSQRKAQGKDSTRPNIVMNSAVQVCWEKAARYFDVEEKYVYCTDTRYVIDPQMAVDLVDENTIGICAILGTTYTGQYEDVKGINDLLKERNIDCPIHVDAASGGFVAPFVNPELVWDFQLEKVVSINISGHKYGLVYPGVGWVFWRAPEYLPKELIFNINYLGADQASFTLNFSKGAAQVIGQYYQLLRLGRNGYRNIMMNLTHTAGYLAEELERLGFIIISESGGKGLPLVAFRLPPDETRLFDEFALAHSLRQRGWVIPAYTMAPHSNQLKMMRVVLREDFSMHRCNLLVEDFKMALQKLEAMDKKMVDKISTYVYPLTGCSIKCLVMRLLPVLALLGRCHVQAKGVFAHFMLGISDKYTPDDWRQDISAAKAAKLDAFALNIGYSMNAHRLLDDAFTIADEVGFKLFLSLDYSGDGHWPADKVISTLLSFTNKTAYYKHRDDKPLVSTFEGAQAAGDWDDIRRKVDCFLIPDWSSLEPGVALSRANVDGLMSWKAWPDGTQDPSITEDRKYIDALADKPYIMPISPWFYTNMVRYDKNWVWRGDDVWYQRWQQVLEIDPEYVEIISWNDYGESHYIGPVHERSLNVFSYSRAPFDYAKDMPHDGWRAFLPYVIEQFKSGRRKDVTIEEEGLVVWYRVNPSSACSDGKTMGNTASQSQKEIPPGEVLEDKIFYSALLESPADVSVSIGGTNKTATWSSTPDRKRGIYHGNIPTEGKMGDVVVTLSREKTFLAQMKGHAITNKCESNLTNWNAWVGNTTATGEMSKSKSSSSSSSDDSSAISIGVSGLTPMAILWVLLSLV</sequence>
<dbReference type="FunFam" id="4.10.280.50:FF:000001">
    <property type="entry name" value="Glutamate decarboxylase"/>
    <property type="match status" value="1"/>
</dbReference>
<dbReference type="RefSeq" id="XP_033427792.1">
    <property type="nucleotide sequence ID" value="XM_033568986.1"/>
</dbReference>
<dbReference type="FunFam" id="3.40.640.10:FF:000017">
    <property type="entry name" value="Glutamate decarboxylase"/>
    <property type="match status" value="1"/>
</dbReference>
<dbReference type="GO" id="GO:0005829">
    <property type="term" value="C:cytosol"/>
    <property type="evidence" value="ECO:0007669"/>
    <property type="project" value="TreeGrafter"/>
</dbReference>
<keyword evidence="4 7" id="KW-0663">Pyridoxal phosphate</keyword>
<protein>
    <recommendedName>
        <fullName evidence="3 8">Glutamate decarboxylase</fullName>
        <ecNumber evidence="3 8">4.1.1.15</ecNumber>
    </recommendedName>
</protein>
<evidence type="ECO:0000256" key="7">
    <source>
        <dbReference type="PIRSR" id="PIRSR602129-50"/>
    </source>
</evidence>
<dbReference type="GO" id="GO:0004351">
    <property type="term" value="F:glutamate decarboxylase activity"/>
    <property type="evidence" value="ECO:0007669"/>
    <property type="project" value="UniProtKB-EC"/>
</dbReference>
<dbReference type="InterPro" id="IPR010107">
    <property type="entry name" value="Glutamate_decarboxylase"/>
</dbReference>
<comment type="caution">
    <text evidence="9">The sequence shown here is derived from an EMBL/GenBank/DDBJ whole genome shotgun (WGS) entry which is preliminary data.</text>
</comment>
<reference evidence="9 10" key="1">
    <citation type="submission" date="2019-08" db="EMBL/GenBank/DDBJ databases">
        <title>The genome sequence of a newly discovered highly antifungal drug resistant Aspergillus species, Aspergillus tanneri NIH 1004.</title>
        <authorList>
            <person name="Mounaud S."/>
            <person name="Singh I."/>
            <person name="Joardar V."/>
            <person name="Pakala S."/>
            <person name="Pakala S."/>
            <person name="Venepally P."/>
            <person name="Chung J.K."/>
            <person name="Losada L."/>
            <person name="Nierman W.C."/>
        </authorList>
    </citation>
    <scope>NUCLEOTIDE SEQUENCE [LARGE SCALE GENOMIC DNA]</scope>
    <source>
        <strain evidence="9 10">NIH1004</strain>
    </source>
</reference>
<evidence type="ECO:0000256" key="5">
    <source>
        <dbReference type="ARBA" id="ARBA00023239"/>
    </source>
</evidence>
<organism evidence="9 10">
    <name type="scientific">Aspergillus tanneri</name>
    <dbReference type="NCBI Taxonomy" id="1220188"/>
    <lineage>
        <taxon>Eukaryota</taxon>
        <taxon>Fungi</taxon>
        <taxon>Dikarya</taxon>
        <taxon>Ascomycota</taxon>
        <taxon>Pezizomycotina</taxon>
        <taxon>Eurotiomycetes</taxon>
        <taxon>Eurotiomycetidae</taxon>
        <taxon>Eurotiales</taxon>
        <taxon>Aspergillaceae</taxon>
        <taxon>Aspergillus</taxon>
        <taxon>Aspergillus subgen. Circumdati</taxon>
    </lineage>
</organism>
<dbReference type="NCBIfam" id="TIGR01788">
    <property type="entry name" value="Glu-decarb-GAD"/>
    <property type="match status" value="1"/>
</dbReference>